<dbReference type="AlphaFoldDB" id="E3GDP6"/>
<name>E3GDP6_9FIRM</name>
<gene>
    <name evidence="1" type="ordered locus">ELI_1993</name>
</gene>
<reference key="1">
    <citation type="submission" date="2010-09" db="EMBL/GenBank/DDBJ databases">
        <authorList>
            <person name="Roh H."/>
            <person name="Ko H.-J."/>
            <person name="Kim D."/>
            <person name="Choi D.G."/>
            <person name="Park S."/>
            <person name="Kim S."/>
            <person name="Kim K.H."/>
            <person name="Chang I.S."/>
            <person name="Choi I.-G."/>
        </authorList>
    </citation>
    <scope>NUCLEOTIDE SEQUENCE</scope>
    <source>
        <strain>KIST612</strain>
    </source>
</reference>
<dbReference type="HOGENOM" id="CLU_3289834_0_0_9"/>
<reference evidence="1 2" key="2">
    <citation type="journal article" date="2011" name="J. Bacteriol.">
        <title>Complete genome sequence of a carbon monoxide-utilizing acetogen, Eubacterium limosum KIST612.</title>
        <authorList>
            <person name="Roh H."/>
            <person name="Ko H.J."/>
            <person name="Kim D."/>
            <person name="Choi D.G."/>
            <person name="Park S."/>
            <person name="Kim S."/>
            <person name="Chang I.S."/>
            <person name="Choi I.G."/>
        </authorList>
    </citation>
    <scope>NUCLEOTIDE SEQUENCE [LARGE SCALE GENOMIC DNA]</scope>
    <source>
        <strain evidence="1 2">KIST612</strain>
    </source>
</reference>
<evidence type="ECO:0000313" key="1">
    <source>
        <dbReference type="EMBL" id="ADO36976.1"/>
    </source>
</evidence>
<keyword evidence="2" id="KW-1185">Reference proteome</keyword>
<dbReference type="KEGG" id="elm:ELI_1993"/>
<evidence type="ECO:0000313" key="2">
    <source>
        <dbReference type="Proteomes" id="UP000006873"/>
    </source>
</evidence>
<sequence length="40" mass="4279">MKVCGKAKAGNSFRWRVEGGRFMTPLADAKAIKNAAAGRI</sequence>
<protein>
    <submittedName>
        <fullName evidence="1">Uncharacterized protein</fullName>
    </submittedName>
</protein>
<accession>E3GDP6</accession>
<organism evidence="1 2">
    <name type="scientific">Eubacterium callanderi</name>
    <dbReference type="NCBI Taxonomy" id="53442"/>
    <lineage>
        <taxon>Bacteria</taxon>
        <taxon>Bacillati</taxon>
        <taxon>Bacillota</taxon>
        <taxon>Clostridia</taxon>
        <taxon>Eubacteriales</taxon>
        <taxon>Eubacteriaceae</taxon>
        <taxon>Eubacterium</taxon>
    </lineage>
</organism>
<dbReference type="EMBL" id="CP002273">
    <property type="protein sequence ID" value="ADO36976.1"/>
    <property type="molecule type" value="Genomic_DNA"/>
</dbReference>
<proteinExistence type="predicted"/>
<dbReference type="Proteomes" id="UP000006873">
    <property type="component" value="Chromosome"/>
</dbReference>